<accession>A0A511QL40</accession>
<comment type="caution">
    <text evidence="1">The sequence shown here is derived from an EMBL/GenBank/DDBJ whole genome shotgun (WGS) entry which is preliminary data.</text>
</comment>
<protein>
    <submittedName>
        <fullName evidence="1">Uncharacterized protein</fullName>
    </submittedName>
</protein>
<evidence type="ECO:0000313" key="1">
    <source>
        <dbReference type="EMBL" id="GEM77222.1"/>
    </source>
</evidence>
<dbReference type="EMBL" id="BJXJ01000044">
    <property type="protein sequence ID" value="GEM77222.1"/>
    <property type="molecule type" value="Genomic_DNA"/>
</dbReference>
<organism evidence="1 2">
    <name type="scientific">Vibrio sagamiensis NBRC 104589</name>
    <dbReference type="NCBI Taxonomy" id="1219064"/>
    <lineage>
        <taxon>Bacteria</taxon>
        <taxon>Pseudomonadati</taxon>
        <taxon>Pseudomonadota</taxon>
        <taxon>Gammaproteobacteria</taxon>
        <taxon>Vibrionales</taxon>
        <taxon>Vibrionaceae</taxon>
        <taxon>Vibrio</taxon>
    </lineage>
</organism>
<evidence type="ECO:0000313" key="2">
    <source>
        <dbReference type="Proteomes" id="UP000321922"/>
    </source>
</evidence>
<dbReference type="AlphaFoldDB" id="A0A511QL40"/>
<gene>
    <name evidence="1" type="ORF">VSA01S_33340</name>
</gene>
<sequence>MMSQHHFQYGQFHALCGWDRDRQGFFLVIGHEDRAKPIFSNLDEDYPERFDVLAQVLPQFGIEIPDGFFDALARDKSKDMGNRVTSW</sequence>
<reference evidence="1 2" key="1">
    <citation type="submission" date="2019-07" db="EMBL/GenBank/DDBJ databases">
        <title>Whole genome shotgun sequence of Vibrio sagamiensis NBRC 104589.</title>
        <authorList>
            <person name="Hosoyama A."/>
            <person name="Uohara A."/>
            <person name="Ohji S."/>
            <person name="Ichikawa N."/>
        </authorList>
    </citation>
    <scope>NUCLEOTIDE SEQUENCE [LARGE SCALE GENOMIC DNA]</scope>
    <source>
        <strain evidence="1 2">NBRC 104589</strain>
    </source>
</reference>
<dbReference type="RefSeq" id="WP_050567373.1">
    <property type="nucleotide sequence ID" value="NZ_BJXJ01000044.1"/>
</dbReference>
<proteinExistence type="predicted"/>
<keyword evidence="2" id="KW-1185">Reference proteome</keyword>
<name>A0A511QL40_9VIBR</name>
<dbReference type="Proteomes" id="UP000321922">
    <property type="component" value="Unassembled WGS sequence"/>
</dbReference>